<sequence>MPELLPEYDALLAAMPNQPDMAQLIAQYNLRPFFSGCSSSVSHRLGHSTLMAITFGGQFTVGNGFNHSGFE</sequence>
<evidence type="ECO:0000313" key="2">
    <source>
        <dbReference type="Proteomes" id="UP000246635"/>
    </source>
</evidence>
<keyword evidence="2" id="KW-1185">Reference proteome</keyword>
<dbReference type="RefSeq" id="WP_110043881.1">
    <property type="nucleotide sequence ID" value="NZ_CP054612.1"/>
</dbReference>
<name>A0A2V2YYF4_9BACL</name>
<gene>
    <name evidence="1" type="ORF">DFQ01_10644</name>
</gene>
<dbReference type="EMBL" id="QGTQ01000006">
    <property type="protein sequence ID" value="PWW04762.1"/>
    <property type="molecule type" value="Genomic_DNA"/>
</dbReference>
<reference evidence="1 2" key="1">
    <citation type="submission" date="2018-05" db="EMBL/GenBank/DDBJ databases">
        <title>Genomic Encyclopedia of Type Strains, Phase III (KMG-III): the genomes of soil and plant-associated and newly described type strains.</title>
        <authorList>
            <person name="Whitman W."/>
        </authorList>
    </citation>
    <scope>NUCLEOTIDE SEQUENCE [LARGE SCALE GENOMIC DNA]</scope>
    <source>
        <strain evidence="1 2">CECT 5696</strain>
    </source>
</reference>
<organism evidence="1 2">
    <name type="scientific">Paenibacillus cellulosilyticus</name>
    <dbReference type="NCBI Taxonomy" id="375489"/>
    <lineage>
        <taxon>Bacteria</taxon>
        <taxon>Bacillati</taxon>
        <taxon>Bacillota</taxon>
        <taxon>Bacilli</taxon>
        <taxon>Bacillales</taxon>
        <taxon>Paenibacillaceae</taxon>
        <taxon>Paenibacillus</taxon>
    </lineage>
</organism>
<proteinExistence type="predicted"/>
<protein>
    <submittedName>
        <fullName evidence="1">Uncharacterized protein</fullName>
    </submittedName>
</protein>
<dbReference type="OrthoDB" id="8617387at2"/>
<accession>A0A2V2YYF4</accession>
<dbReference type="AlphaFoldDB" id="A0A2V2YYF4"/>
<evidence type="ECO:0000313" key="1">
    <source>
        <dbReference type="EMBL" id="PWW04762.1"/>
    </source>
</evidence>
<comment type="caution">
    <text evidence="1">The sequence shown here is derived from an EMBL/GenBank/DDBJ whole genome shotgun (WGS) entry which is preliminary data.</text>
</comment>
<dbReference type="Proteomes" id="UP000246635">
    <property type="component" value="Unassembled WGS sequence"/>
</dbReference>